<dbReference type="Proteomes" id="UP000318313">
    <property type="component" value="Chromosome"/>
</dbReference>
<evidence type="ECO:0000313" key="1">
    <source>
        <dbReference type="EMBL" id="QDV49924.1"/>
    </source>
</evidence>
<keyword evidence="2" id="KW-1185">Reference proteome</keyword>
<sequence length="165" mass="17359">MSNRILATIIVLNAFLLGSLPTLRLFSHPASPAVLSSLHYTGGDNACTHTKKFTANCMINQDPNNNPCPVNESTCSVSTSNPAKCISVTKTTENFGDCRGPRMRRGEIVKTWTDCSVEASGYSCATVKTGDVVNGSCESLCTSTQGTCGSGVRVATETQCEQPGG</sequence>
<organism evidence="1 2">
    <name type="scientific">Gimesia fumaroli</name>
    <dbReference type="NCBI Taxonomy" id="2527976"/>
    <lineage>
        <taxon>Bacteria</taxon>
        <taxon>Pseudomonadati</taxon>
        <taxon>Planctomycetota</taxon>
        <taxon>Planctomycetia</taxon>
        <taxon>Planctomycetales</taxon>
        <taxon>Planctomycetaceae</taxon>
        <taxon>Gimesia</taxon>
    </lineage>
</organism>
<proteinExistence type="predicted"/>
<dbReference type="EMBL" id="CP037452">
    <property type="protein sequence ID" value="QDV49924.1"/>
    <property type="molecule type" value="Genomic_DNA"/>
</dbReference>
<reference evidence="1 2" key="1">
    <citation type="submission" date="2019-03" db="EMBL/GenBank/DDBJ databases">
        <title>Deep-cultivation of Planctomycetes and their phenomic and genomic characterization uncovers novel biology.</title>
        <authorList>
            <person name="Wiegand S."/>
            <person name="Jogler M."/>
            <person name="Boedeker C."/>
            <person name="Pinto D."/>
            <person name="Vollmers J."/>
            <person name="Rivas-Marin E."/>
            <person name="Kohn T."/>
            <person name="Peeters S.H."/>
            <person name="Heuer A."/>
            <person name="Rast P."/>
            <person name="Oberbeckmann S."/>
            <person name="Bunk B."/>
            <person name="Jeske O."/>
            <person name="Meyerdierks A."/>
            <person name="Storesund J.E."/>
            <person name="Kallscheuer N."/>
            <person name="Luecker S."/>
            <person name="Lage O.M."/>
            <person name="Pohl T."/>
            <person name="Merkel B.J."/>
            <person name="Hornburger P."/>
            <person name="Mueller R.-W."/>
            <person name="Bruemmer F."/>
            <person name="Labrenz M."/>
            <person name="Spormann A.M."/>
            <person name="Op den Camp H."/>
            <person name="Overmann J."/>
            <person name="Amann R."/>
            <person name="Jetten M.S.M."/>
            <person name="Mascher T."/>
            <person name="Medema M.H."/>
            <person name="Devos D.P."/>
            <person name="Kaster A.-K."/>
            <person name="Ovreas L."/>
            <person name="Rohde M."/>
            <person name="Galperin M.Y."/>
            <person name="Jogler C."/>
        </authorList>
    </citation>
    <scope>NUCLEOTIDE SEQUENCE [LARGE SCALE GENOMIC DNA]</scope>
    <source>
        <strain evidence="1 2">Enr17</strain>
    </source>
</reference>
<gene>
    <name evidence="1" type="ORF">Enr17x_19460</name>
</gene>
<protein>
    <submittedName>
        <fullName evidence="1">Uncharacterized protein</fullName>
    </submittedName>
</protein>
<evidence type="ECO:0000313" key="2">
    <source>
        <dbReference type="Proteomes" id="UP000318313"/>
    </source>
</evidence>
<dbReference type="AlphaFoldDB" id="A0A518IA15"/>
<accession>A0A518IA15</accession>
<dbReference type="KEGG" id="gfm:Enr17x_19460"/>
<name>A0A518IA15_9PLAN</name>